<sequence>MKRNQTSPAHEDSFIRDDEGGMSNTEVNDRELGIGVFGMEESWIKLHRKILGHWVYTRPEYLSIWVYLLVRANWKPSKAILNGRIVTIERGEVLTSIRGMAKGSHTTQRTVRTFLTLAQQDEMIELKSDTAATRVKILNYNRLQEVPTSDRHTPDTRATHGRHTPDTIIRSKEVKKVRREEEEVEGAAHRTRPSSHVETVDYFATLGMPADEAQRFTDYYTANGWKVGRNPMKDWKAAARNWRKGYTDKQMQSGNTAARTQPVGLPAQVIEIANRPKLSSEAVETFKQAYLSKVSPDE</sequence>
<proteinExistence type="predicted"/>
<evidence type="ECO:0000313" key="2">
    <source>
        <dbReference type="EMBL" id="CAB4141475.1"/>
    </source>
</evidence>
<name>A0A6J5M3E0_9CAUD</name>
<dbReference type="EMBL" id="LR796391">
    <property type="protein sequence ID" value="CAB4141475.1"/>
    <property type="molecule type" value="Genomic_DNA"/>
</dbReference>
<accession>A0A6J5M3E0</accession>
<organism evidence="2">
    <name type="scientific">uncultured Caudovirales phage</name>
    <dbReference type="NCBI Taxonomy" id="2100421"/>
    <lineage>
        <taxon>Viruses</taxon>
        <taxon>Duplodnaviria</taxon>
        <taxon>Heunggongvirae</taxon>
        <taxon>Uroviricota</taxon>
        <taxon>Caudoviricetes</taxon>
        <taxon>Peduoviridae</taxon>
        <taxon>Maltschvirus</taxon>
        <taxon>Maltschvirus maltsch</taxon>
    </lineage>
</organism>
<feature type="compositionally biased region" description="Basic and acidic residues" evidence="1">
    <location>
        <begin position="9"/>
        <end position="19"/>
    </location>
</feature>
<evidence type="ECO:0000256" key="1">
    <source>
        <dbReference type="SAM" id="MobiDB-lite"/>
    </source>
</evidence>
<feature type="region of interest" description="Disordered" evidence="1">
    <location>
        <begin position="1"/>
        <end position="26"/>
    </location>
</feature>
<protein>
    <submittedName>
        <fullName evidence="2">Uncharacterized protein</fullName>
    </submittedName>
</protein>
<gene>
    <name evidence="2" type="ORF">UFOVP418_42</name>
</gene>
<reference evidence="2" key="1">
    <citation type="submission" date="2020-04" db="EMBL/GenBank/DDBJ databases">
        <authorList>
            <person name="Chiriac C."/>
            <person name="Salcher M."/>
            <person name="Ghai R."/>
            <person name="Kavagutti S V."/>
        </authorList>
    </citation>
    <scope>NUCLEOTIDE SEQUENCE</scope>
</reference>